<evidence type="ECO:0000313" key="5">
    <source>
        <dbReference type="EMBL" id="KAG7286844.1"/>
    </source>
</evidence>
<dbReference type="InterPro" id="IPR036409">
    <property type="entry name" value="Aldolase_II/adducin_N_sf"/>
</dbReference>
<evidence type="ECO:0000256" key="2">
    <source>
        <dbReference type="ARBA" id="ARBA00023239"/>
    </source>
</evidence>
<dbReference type="SUPFAM" id="SSF53639">
    <property type="entry name" value="AraD/HMP-PK domain-like"/>
    <property type="match status" value="1"/>
</dbReference>
<accession>A0AAD4ESP8</accession>
<evidence type="ECO:0000256" key="3">
    <source>
        <dbReference type="SAM" id="MobiDB-lite"/>
    </source>
</evidence>
<dbReference type="GO" id="GO:0046872">
    <property type="term" value="F:metal ion binding"/>
    <property type="evidence" value="ECO:0007669"/>
    <property type="project" value="UniProtKB-KW"/>
</dbReference>
<organism evidence="5 6">
    <name type="scientific">Staphylotrichum longicolle</name>
    <dbReference type="NCBI Taxonomy" id="669026"/>
    <lineage>
        <taxon>Eukaryota</taxon>
        <taxon>Fungi</taxon>
        <taxon>Dikarya</taxon>
        <taxon>Ascomycota</taxon>
        <taxon>Pezizomycotina</taxon>
        <taxon>Sordariomycetes</taxon>
        <taxon>Sordariomycetidae</taxon>
        <taxon>Sordariales</taxon>
        <taxon>Chaetomiaceae</taxon>
        <taxon>Staphylotrichum</taxon>
    </lineage>
</organism>
<evidence type="ECO:0000259" key="4">
    <source>
        <dbReference type="SMART" id="SM01007"/>
    </source>
</evidence>
<dbReference type="InterPro" id="IPR001303">
    <property type="entry name" value="Aldolase_II/adducin_N"/>
</dbReference>
<evidence type="ECO:0000256" key="1">
    <source>
        <dbReference type="ARBA" id="ARBA00022723"/>
    </source>
</evidence>
<dbReference type="Pfam" id="PF00596">
    <property type="entry name" value="Aldolase_II"/>
    <property type="match status" value="1"/>
</dbReference>
<dbReference type="Proteomes" id="UP001197093">
    <property type="component" value="Unassembled WGS sequence"/>
</dbReference>
<keyword evidence="6" id="KW-1185">Reference proteome</keyword>
<feature type="compositionally biased region" description="Basic and acidic residues" evidence="3">
    <location>
        <begin position="177"/>
        <end position="198"/>
    </location>
</feature>
<dbReference type="InterPro" id="IPR050197">
    <property type="entry name" value="Aldolase_class_II_sugar_metab"/>
</dbReference>
<dbReference type="GO" id="GO:0019323">
    <property type="term" value="P:pentose catabolic process"/>
    <property type="evidence" value="ECO:0007669"/>
    <property type="project" value="TreeGrafter"/>
</dbReference>
<dbReference type="EMBL" id="JAHCVI010000004">
    <property type="protein sequence ID" value="KAG7286844.1"/>
    <property type="molecule type" value="Genomic_DNA"/>
</dbReference>
<gene>
    <name evidence="5" type="ORF">NEMBOFW57_009161</name>
</gene>
<dbReference type="PANTHER" id="PTHR22789:SF0">
    <property type="entry name" value="3-OXO-TETRONATE 4-PHOSPHATE DECARBOXYLASE-RELATED"/>
    <property type="match status" value="1"/>
</dbReference>
<dbReference type="GO" id="GO:0005829">
    <property type="term" value="C:cytosol"/>
    <property type="evidence" value="ECO:0007669"/>
    <property type="project" value="TreeGrafter"/>
</dbReference>
<protein>
    <recommendedName>
        <fullName evidence="4">Class II aldolase/adducin N-terminal domain-containing protein</fullName>
    </recommendedName>
</protein>
<dbReference type="GO" id="GO:0016832">
    <property type="term" value="F:aldehyde-lyase activity"/>
    <property type="evidence" value="ECO:0007669"/>
    <property type="project" value="TreeGrafter"/>
</dbReference>
<keyword evidence="2" id="KW-0456">Lyase</keyword>
<dbReference type="Gene3D" id="3.40.225.10">
    <property type="entry name" value="Class II aldolase/adducin N-terminal domain"/>
    <property type="match status" value="1"/>
</dbReference>
<name>A0AAD4ESP8_9PEZI</name>
<feature type="domain" description="Class II aldolase/adducin N-terminal" evidence="4">
    <location>
        <begin position="11"/>
        <end position="238"/>
    </location>
</feature>
<comment type="caution">
    <text evidence="5">The sequence shown here is derived from an EMBL/GenBank/DDBJ whole genome shotgun (WGS) entry which is preliminary data.</text>
</comment>
<evidence type="ECO:0000313" key="6">
    <source>
        <dbReference type="Proteomes" id="UP001197093"/>
    </source>
</evidence>
<proteinExistence type="predicted"/>
<feature type="region of interest" description="Disordered" evidence="3">
    <location>
        <begin position="176"/>
        <end position="201"/>
    </location>
</feature>
<sequence>MVSTNLTELLAAYINALHILHRHGVLDGFGHLSVRNPNNPPTFFMVHAIAPALVSGLDDISEYRISDAKPVNPDDPAGPIERFIHSEVLKRYADVNVVLHGHPPELITYGVSSVKFRPVFHGAAFLGEHVPIFDITKHYQPNDTQDFLVSNQRLGAALAAEFDDTSSSTCGVAQDACVDHSDDGPNRNSDSNHDDDRSGYPGHNLVLMRSHGFAAVATDIKIATFEGINAVANAEIQSKALTMQHAYTGQAAQGENGVAYLNQRQIRDTQQTMLSVVERPWELWVREVKVNPLYVNELDPEY</sequence>
<dbReference type="AlphaFoldDB" id="A0AAD4ESP8"/>
<dbReference type="PANTHER" id="PTHR22789">
    <property type="entry name" value="FUCULOSE PHOSPHATE ALDOLASE"/>
    <property type="match status" value="1"/>
</dbReference>
<dbReference type="SMART" id="SM01007">
    <property type="entry name" value="Aldolase_II"/>
    <property type="match status" value="1"/>
</dbReference>
<reference evidence="5" key="1">
    <citation type="submission" date="2023-02" db="EMBL/GenBank/DDBJ databases">
        <authorList>
            <person name="Palmer J.M."/>
        </authorList>
    </citation>
    <scope>NUCLEOTIDE SEQUENCE</scope>
    <source>
        <strain evidence="5">FW57</strain>
    </source>
</reference>
<keyword evidence="1" id="KW-0479">Metal-binding</keyword>